<protein>
    <submittedName>
        <fullName evidence="2">Uncharacterized protein</fullName>
    </submittedName>
</protein>
<sequence>MFLVFCKPFCMIFYFLLLANTFNTIYKKQTDDILSVEVAFYSFNYEITKLFSVKIVNDFPVKQEDVTLFTVNYYKCDSSKNILEEYKYPNNQTVTVLRFNLSTKSDLHILGILDDNILFTLKDTGCMFNDSFVNLTETKQCLVPQNINLDVTTITCNEVILYISVGIPISVFLILFFRYLYKK</sequence>
<keyword evidence="1" id="KW-1133">Transmembrane helix</keyword>
<name>A0A0F9WFP3_9MICR</name>
<dbReference type="AlphaFoldDB" id="A0A0F9WFP3"/>
<evidence type="ECO:0000313" key="3">
    <source>
        <dbReference type="Proteomes" id="UP000034350"/>
    </source>
</evidence>
<dbReference type="GeneID" id="36321084"/>
<dbReference type="Proteomes" id="UP000034350">
    <property type="component" value="Unassembled WGS sequence"/>
</dbReference>
<comment type="caution">
    <text evidence="2">The sequence shown here is derived from an EMBL/GenBank/DDBJ whole genome shotgun (WGS) entry which is preliminary data.</text>
</comment>
<organism evidence="2 3">
    <name type="scientific">Vairimorpha ceranae</name>
    <dbReference type="NCBI Taxonomy" id="40302"/>
    <lineage>
        <taxon>Eukaryota</taxon>
        <taxon>Fungi</taxon>
        <taxon>Fungi incertae sedis</taxon>
        <taxon>Microsporidia</taxon>
        <taxon>Nosematidae</taxon>
        <taxon>Vairimorpha</taxon>
    </lineage>
</organism>
<accession>A0A0F9WFP3</accession>
<keyword evidence="3" id="KW-1185">Reference proteome</keyword>
<dbReference type="VEuPathDB" id="MicrosporidiaDB:NCER_100341"/>
<proteinExistence type="predicted"/>
<reference evidence="2 3" key="1">
    <citation type="journal article" date="2015" name="Environ. Microbiol.">
        <title>Genome analyses suggest the presence of polyploidy and recent human-driven expansions in eight global populations of the honeybee pathogen Nosema ceranae.</title>
        <authorList>
            <person name="Pelin A."/>
            <person name="Selman M."/>
            <person name="Aris-Brosou S."/>
            <person name="Farinelli L."/>
            <person name="Corradi N."/>
        </authorList>
    </citation>
    <scope>NUCLEOTIDE SEQUENCE [LARGE SCALE GENOMIC DNA]</scope>
    <source>
        <strain evidence="2 3">PA08 1199</strain>
    </source>
</reference>
<dbReference type="VEuPathDB" id="MicrosporidiaDB:G9O61_00g017840"/>
<keyword evidence="1" id="KW-0812">Transmembrane</keyword>
<dbReference type="VEuPathDB" id="MicrosporidiaDB:AAJ76_600090387"/>
<gene>
    <name evidence="2" type="ORF">AAJ76_600090387</name>
</gene>
<feature type="transmembrane region" description="Helical" evidence="1">
    <location>
        <begin position="159"/>
        <end position="181"/>
    </location>
</feature>
<dbReference type="EMBL" id="JPQZ01000006">
    <property type="protein sequence ID" value="KKO76171.1"/>
    <property type="molecule type" value="Genomic_DNA"/>
</dbReference>
<keyword evidence="1" id="KW-0472">Membrane</keyword>
<evidence type="ECO:0000313" key="2">
    <source>
        <dbReference type="EMBL" id="KKO76171.1"/>
    </source>
</evidence>
<dbReference type="RefSeq" id="XP_024331913.1">
    <property type="nucleotide sequence ID" value="XM_024476134.1"/>
</dbReference>
<evidence type="ECO:0000256" key="1">
    <source>
        <dbReference type="SAM" id="Phobius"/>
    </source>
</evidence>